<evidence type="ECO:0000313" key="2">
    <source>
        <dbReference type="EMBL" id="MFC4024740.1"/>
    </source>
</evidence>
<dbReference type="InterPro" id="IPR013693">
    <property type="entry name" value="SpoIID/LytB_N"/>
</dbReference>
<dbReference type="InterPro" id="IPR013486">
    <property type="entry name" value="SpoIID/LytB"/>
</dbReference>
<gene>
    <name evidence="2" type="ORF">ACFOUV_13130</name>
</gene>
<evidence type="ECO:0000259" key="1">
    <source>
        <dbReference type="Pfam" id="PF08486"/>
    </source>
</evidence>
<evidence type="ECO:0000313" key="3">
    <source>
        <dbReference type="Proteomes" id="UP001595772"/>
    </source>
</evidence>
<sequence length="405" mass="46216">MIKVKLVNFVGYQTLILIELLGEFLLEGRKLKKETYFITVKGNQLLMGNYQRVFYINSIITLDPLDTKTKGILKIGDKLYLGRMTFSEENGYVRPINEVDIENYVKGVVPLEMSNSWGNPSYKGFDALKAQAIAARTYASIFGSSILTDTTRHQVYGGYYPNFMYTNKAVDETIGMILVYGNSPAETYYSSTNGGLMLTVSNSWGNSKDYPYLIKKQDPFSLRVGKHLNWNLTLYKQQVNLQEVDLRKPNKWWNQTHEKDSIITESLKSKIRASGSEIKIVTVDSINFDVAKYANKNEILQGQMEIHYLEKNTTGFVMESGKIKQHRIIIKDKLDEFRGLLGYNNLKSLNIENVNSYSSSFNIVGSGFGHGIGLSQWGAYQMSKEELNFINILYFYYEGTTVDHL</sequence>
<dbReference type="RefSeq" id="WP_379497223.1">
    <property type="nucleotide sequence ID" value="NZ_JBHSAO010000008.1"/>
</dbReference>
<keyword evidence="3" id="KW-1185">Reference proteome</keyword>
<dbReference type="Proteomes" id="UP001595772">
    <property type="component" value="Unassembled WGS sequence"/>
</dbReference>
<comment type="caution">
    <text evidence="2">The sequence shown here is derived from an EMBL/GenBank/DDBJ whole genome shotgun (WGS) entry which is preliminary data.</text>
</comment>
<dbReference type="NCBIfam" id="TIGR02669">
    <property type="entry name" value="SpoIID_LytB"/>
    <property type="match status" value="1"/>
</dbReference>
<feature type="domain" description="Sporulation stage II protein D amidase enhancer LytB N-terminal" evidence="1">
    <location>
        <begin position="91"/>
        <end position="180"/>
    </location>
</feature>
<protein>
    <submittedName>
        <fullName evidence="2">SpoIID/LytB domain-containing protein</fullName>
    </submittedName>
</protein>
<dbReference type="Pfam" id="PF08486">
    <property type="entry name" value="SpoIID"/>
    <property type="match status" value="1"/>
</dbReference>
<dbReference type="EMBL" id="JBHSAO010000008">
    <property type="protein sequence ID" value="MFC4024740.1"/>
    <property type="molecule type" value="Genomic_DNA"/>
</dbReference>
<proteinExistence type="predicted"/>
<accession>A0ABV8GXW8</accession>
<name>A0ABV8GXW8_9BACI</name>
<organism evidence="2 3">
    <name type="scientific">Oceanobacillus longus</name>
    <dbReference type="NCBI Taxonomy" id="930120"/>
    <lineage>
        <taxon>Bacteria</taxon>
        <taxon>Bacillati</taxon>
        <taxon>Bacillota</taxon>
        <taxon>Bacilli</taxon>
        <taxon>Bacillales</taxon>
        <taxon>Bacillaceae</taxon>
        <taxon>Oceanobacillus</taxon>
    </lineage>
</organism>
<reference evidence="3" key="1">
    <citation type="journal article" date="2019" name="Int. J. Syst. Evol. Microbiol.">
        <title>The Global Catalogue of Microorganisms (GCM) 10K type strain sequencing project: providing services to taxonomists for standard genome sequencing and annotation.</title>
        <authorList>
            <consortium name="The Broad Institute Genomics Platform"/>
            <consortium name="The Broad Institute Genome Sequencing Center for Infectious Disease"/>
            <person name="Wu L."/>
            <person name="Ma J."/>
        </authorList>
    </citation>
    <scope>NUCLEOTIDE SEQUENCE [LARGE SCALE GENOMIC DNA]</scope>
    <source>
        <strain evidence="3">IBRC-M 10703</strain>
    </source>
</reference>